<evidence type="ECO:0000256" key="8">
    <source>
        <dbReference type="ARBA" id="ARBA00023305"/>
    </source>
</evidence>
<feature type="compositionally biased region" description="Polar residues" evidence="9">
    <location>
        <begin position="108"/>
        <end position="122"/>
    </location>
</feature>
<evidence type="ECO:0000256" key="3">
    <source>
        <dbReference type="ARBA" id="ARBA00022989"/>
    </source>
</evidence>
<reference evidence="12 13" key="1">
    <citation type="journal article" date="2016" name="Genome Biol. Evol.">
        <title>Gene Family Evolution Reflects Adaptation to Soil Environmental Stressors in the Genome of the Collembolan Orchesella cincta.</title>
        <authorList>
            <person name="Faddeeva-Vakhrusheva A."/>
            <person name="Derks M.F."/>
            <person name="Anvar S.Y."/>
            <person name="Agamennone V."/>
            <person name="Suring W."/>
            <person name="Smit S."/>
            <person name="van Straalen N.M."/>
            <person name="Roelofs D."/>
        </authorList>
    </citation>
    <scope>NUCLEOTIDE SEQUENCE [LARGE SCALE GENOMIC DNA]</scope>
    <source>
        <tissue evidence="12">Mixed pool</tissue>
    </source>
</reference>
<keyword evidence="6" id="KW-0675">Receptor</keyword>
<dbReference type="GO" id="GO:0007601">
    <property type="term" value="P:visual perception"/>
    <property type="evidence" value="ECO:0007669"/>
    <property type="project" value="UniProtKB-KW"/>
</dbReference>
<comment type="caution">
    <text evidence="12">The sequence shown here is derived from an EMBL/GenBank/DDBJ whole genome shotgun (WGS) entry which is preliminary data.</text>
</comment>
<dbReference type="GO" id="GO:0016020">
    <property type="term" value="C:membrane"/>
    <property type="evidence" value="ECO:0007669"/>
    <property type="project" value="UniProtKB-SubCell"/>
</dbReference>
<feature type="region of interest" description="Disordered" evidence="9">
    <location>
        <begin position="101"/>
        <end position="134"/>
    </location>
</feature>
<dbReference type="OrthoDB" id="2101615at2759"/>
<dbReference type="SUPFAM" id="SSF81321">
    <property type="entry name" value="Family A G protein-coupled receptor-like"/>
    <property type="match status" value="1"/>
</dbReference>
<accession>A0A1D2N152</accession>
<keyword evidence="8" id="KW-0716">Sensory transduction</keyword>
<dbReference type="STRING" id="48709.A0A1D2N152"/>
<keyword evidence="3 10" id="KW-1133">Transmembrane helix</keyword>
<keyword evidence="2 10" id="KW-0812">Transmembrane</keyword>
<keyword evidence="8" id="KW-0844">Vision</keyword>
<evidence type="ECO:0000313" key="13">
    <source>
        <dbReference type="Proteomes" id="UP000094527"/>
    </source>
</evidence>
<dbReference type="InterPro" id="IPR017452">
    <property type="entry name" value="GPCR_Rhodpsn_7TM"/>
</dbReference>
<evidence type="ECO:0000256" key="4">
    <source>
        <dbReference type="ARBA" id="ARBA00023040"/>
    </source>
</evidence>
<dbReference type="Gene3D" id="1.20.1070.10">
    <property type="entry name" value="Rhodopsin 7-helix transmembrane proteins"/>
    <property type="match status" value="1"/>
</dbReference>
<dbReference type="PROSITE" id="PS00238">
    <property type="entry name" value="OPSIN"/>
    <property type="match status" value="1"/>
</dbReference>
<dbReference type="InterPro" id="IPR027430">
    <property type="entry name" value="Retinal_BS"/>
</dbReference>
<name>A0A1D2N152_ORCCI</name>
<keyword evidence="7" id="KW-0807">Transducer</keyword>
<evidence type="ECO:0000256" key="7">
    <source>
        <dbReference type="ARBA" id="ARBA00023224"/>
    </source>
</evidence>
<evidence type="ECO:0000256" key="1">
    <source>
        <dbReference type="ARBA" id="ARBA00004141"/>
    </source>
</evidence>
<keyword evidence="4" id="KW-0297">G-protein coupled receptor</keyword>
<comment type="subcellular location">
    <subcellularLocation>
        <location evidence="1">Membrane</location>
        <topology evidence="1">Multi-pass membrane protein</topology>
    </subcellularLocation>
</comment>
<protein>
    <submittedName>
        <fullName evidence="12">Green-sensitive opsin-1</fullName>
    </submittedName>
</protein>
<keyword evidence="5 10" id="KW-0472">Membrane</keyword>
<dbReference type="PROSITE" id="PS50262">
    <property type="entry name" value="G_PROTEIN_RECEP_F1_2"/>
    <property type="match status" value="1"/>
</dbReference>
<feature type="domain" description="G-protein coupled receptors family 1 profile" evidence="11">
    <location>
        <begin position="1"/>
        <end position="53"/>
    </location>
</feature>
<feature type="transmembrane region" description="Helical" evidence="10">
    <location>
        <begin position="6"/>
        <end position="23"/>
    </location>
</feature>
<dbReference type="GO" id="GO:0004930">
    <property type="term" value="F:G protein-coupled receptor activity"/>
    <property type="evidence" value="ECO:0007669"/>
    <property type="project" value="UniProtKB-KW"/>
</dbReference>
<dbReference type="PANTHER" id="PTHR24240">
    <property type="entry name" value="OPSIN"/>
    <property type="match status" value="1"/>
</dbReference>
<sequence>MISCFMIAWSPYAVVSLIVAFGGPRGRKLITPLASILPAIFAKSATCYNPLIYVGLNTQFRTAWMKLFGISREDMEAQTGLTHSAGGITQTGTAVPTHGLHLAGSPSPKCTTPNQMHPTSTDVHLPLSPVSDPTLAEEEARKLLSSKVESTDALELAPLERSKSTSPVGENTDIHLDTIRMGENCCDRTESIEL</sequence>
<evidence type="ECO:0000256" key="2">
    <source>
        <dbReference type="ARBA" id="ARBA00022692"/>
    </source>
</evidence>
<proteinExistence type="predicted"/>
<dbReference type="InterPro" id="IPR050125">
    <property type="entry name" value="GPCR_opsins"/>
</dbReference>
<evidence type="ECO:0000256" key="9">
    <source>
        <dbReference type="SAM" id="MobiDB-lite"/>
    </source>
</evidence>
<evidence type="ECO:0000256" key="5">
    <source>
        <dbReference type="ARBA" id="ARBA00023136"/>
    </source>
</evidence>
<evidence type="ECO:0000313" key="12">
    <source>
        <dbReference type="EMBL" id="ODM99002.1"/>
    </source>
</evidence>
<dbReference type="EMBL" id="LJIJ01000304">
    <property type="protein sequence ID" value="ODM99002.1"/>
    <property type="molecule type" value="Genomic_DNA"/>
</dbReference>
<keyword evidence="13" id="KW-1185">Reference proteome</keyword>
<dbReference type="Proteomes" id="UP000094527">
    <property type="component" value="Unassembled WGS sequence"/>
</dbReference>
<dbReference type="AlphaFoldDB" id="A0A1D2N152"/>
<organism evidence="12 13">
    <name type="scientific">Orchesella cincta</name>
    <name type="common">Springtail</name>
    <name type="synonym">Podura cincta</name>
    <dbReference type="NCBI Taxonomy" id="48709"/>
    <lineage>
        <taxon>Eukaryota</taxon>
        <taxon>Metazoa</taxon>
        <taxon>Ecdysozoa</taxon>
        <taxon>Arthropoda</taxon>
        <taxon>Hexapoda</taxon>
        <taxon>Collembola</taxon>
        <taxon>Entomobryomorpha</taxon>
        <taxon>Entomobryoidea</taxon>
        <taxon>Orchesellidae</taxon>
        <taxon>Orchesellinae</taxon>
        <taxon>Orchesella</taxon>
    </lineage>
</organism>
<evidence type="ECO:0000256" key="10">
    <source>
        <dbReference type="SAM" id="Phobius"/>
    </source>
</evidence>
<evidence type="ECO:0000259" key="11">
    <source>
        <dbReference type="PROSITE" id="PS50262"/>
    </source>
</evidence>
<gene>
    <name evidence="12" type="ORF">Ocin01_07674</name>
</gene>
<evidence type="ECO:0000256" key="6">
    <source>
        <dbReference type="ARBA" id="ARBA00023170"/>
    </source>
</evidence>